<reference evidence="1 2" key="1">
    <citation type="submission" date="2016-11" db="EMBL/GenBank/DDBJ databases">
        <authorList>
            <consortium name="Pathogen Informatics"/>
        </authorList>
    </citation>
    <scope>NUCLEOTIDE SEQUENCE [LARGE SCALE GENOMIC DNA]</scope>
    <source>
        <strain evidence="1 2">911</strain>
    </source>
</reference>
<evidence type="ECO:0000313" key="1">
    <source>
        <dbReference type="EMBL" id="SKN03958.1"/>
    </source>
</evidence>
<name>A0A1T8VGH6_9MYCO</name>
<dbReference type="EMBL" id="FVGW01000027">
    <property type="protein sequence ID" value="SKN03958.1"/>
    <property type="molecule type" value="Genomic_DNA"/>
</dbReference>
<dbReference type="AlphaFoldDB" id="A0A1T8VGH6"/>
<sequence length="42" mass="4654">MERFTYKLGVQAVLMAAEGSSSKFCNHRGRPAARTKVGDKRV</sequence>
<protein>
    <submittedName>
        <fullName evidence="1">Uncharacterized protein</fullName>
    </submittedName>
</protein>
<organism evidence="1 2">
    <name type="scientific">Mycobacteroides abscessus subsp. massiliense</name>
    <dbReference type="NCBI Taxonomy" id="1962118"/>
    <lineage>
        <taxon>Bacteria</taxon>
        <taxon>Bacillati</taxon>
        <taxon>Actinomycetota</taxon>
        <taxon>Actinomycetes</taxon>
        <taxon>Mycobacteriales</taxon>
        <taxon>Mycobacteriaceae</taxon>
        <taxon>Mycobacteroides</taxon>
        <taxon>Mycobacteroides abscessus</taxon>
    </lineage>
</organism>
<evidence type="ECO:0000313" key="2">
    <source>
        <dbReference type="Proteomes" id="UP000190074"/>
    </source>
</evidence>
<dbReference type="Proteomes" id="UP000190074">
    <property type="component" value="Unassembled WGS sequence"/>
</dbReference>
<proteinExistence type="predicted"/>
<accession>A0A1T8VGH6</accession>
<gene>
    <name evidence="1" type="ORF">SAMEA2259716_05821</name>
</gene>